<sequence length="392" mass="40810">MRDVLAPTALVTLLFAGYFKELTALAWLPVDLTLLALVATAGFVLATVLPQGAHMRLPVGAVALGLAFVPGVLLASANPYSIDKTHKLAITVVAALAPLYLLTTPRRQTAFVALHVVVGALVAIGEVLFPAGATETIRLALQGAGTIASGRAVGVAIVVLLVLALTQRRHRALLCLGAAVLSYFLVGSGSRGPMLAVVATVVLVAVLVPGRGRAVRFLVLGVALLGLTWLVLNSGLEGANRIRGTLSGEELGDESRFSIWGEAVATIRGTPQGVGWGDFWTVLLPGARHNPDYVQYAHNAVLETAVEAGWIAAIALAIFIGASLWKLGRARGARAFALFGIALFFTLNAMLSGDVNDNRNAWAALAVAWAVAPAERRAAADPHTAAGVGRDR</sequence>
<feature type="transmembrane region" description="Helical" evidence="5">
    <location>
        <begin position="139"/>
        <end position="165"/>
    </location>
</feature>
<evidence type="ECO:0000256" key="3">
    <source>
        <dbReference type="ARBA" id="ARBA00022989"/>
    </source>
</evidence>
<dbReference type="Proteomes" id="UP001499967">
    <property type="component" value="Unassembled WGS sequence"/>
</dbReference>
<feature type="transmembrane region" description="Helical" evidence="5">
    <location>
        <begin position="172"/>
        <end position="188"/>
    </location>
</feature>
<keyword evidence="3 5" id="KW-1133">Transmembrane helix</keyword>
<proteinExistence type="predicted"/>
<evidence type="ECO:0000313" key="8">
    <source>
        <dbReference type="Proteomes" id="UP001499967"/>
    </source>
</evidence>
<reference evidence="7 8" key="1">
    <citation type="journal article" date="2019" name="Int. J. Syst. Evol. Microbiol.">
        <title>The Global Catalogue of Microorganisms (GCM) 10K type strain sequencing project: providing services to taxonomists for standard genome sequencing and annotation.</title>
        <authorList>
            <consortium name="The Broad Institute Genomics Platform"/>
            <consortium name="The Broad Institute Genome Sequencing Center for Infectious Disease"/>
            <person name="Wu L."/>
            <person name="Ma J."/>
        </authorList>
    </citation>
    <scope>NUCLEOTIDE SEQUENCE [LARGE SCALE GENOMIC DNA]</scope>
    <source>
        <strain evidence="7 8">JCM 11117</strain>
    </source>
</reference>
<gene>
    <name evidence="7" type="ORF">GCM10009559_79080</name>
</gene>
<evidence type="ECO:0000259" key="6">
    <source>
        <dbReference type="Pfam" id="PF04932"/>
    </source>
</evidence>
<evidence type="ECO:0000256" key="4">
    <source>
        <dbReference type="ARBA" id="ARBA00023136"/>
    </source>
</evidence>
<evidence type="ECO:0000256" key="2">
    <source>
        <dbReference type="ARBA" id="ARBA00022692"/>
    </source>
</evidence>
<keyword evidence="4 5" id="KW-0472">Membrane</keyword>
<dbReference type="Pfam" id="PF04932">
    <property type="entry name" value="Wzy_C"/>
    <property type="match status" value="1"/>
</dbReference>
<feature type="domain" description="O-antigen ligase-related" evidence="6">
    <location>
        <begin position="177"/>
        <end position="316"/>
    </location>
</feature>
<evidence type="ECO:0000313" key="7">
    <source>
        <dbReference type="EMBL" id="GAA0909278.1"/>
    </source>
</evidence>
<keyword evidence="2 5" id="KW-0812">Transmembrane</keyword>
<dbReference type="InterPro" id="IPR007016">
    <property type="entry name" value="O-antigen_ligase-rel_domated"/>
</dbReference>
<keyword evidence="8" id="KW-1185">Reference proteome</keyword>
<dbReference type="InterPro" id="IPR051533">
    <property type="entry name" value="WaaL-like"/>
</dbReference>
<comment type="caution">
    <text evidence="7">The sequence shown here is derived from an EMBL/GenBank/DDBJ whole genome shotgun (WGS) entry which is preliminary data.</text>
</comment>
<name>A0ABN1NJ55_9PSEU</name>
<feature type="transmembrane region" description="Helical" evidence="5">
    <location>
        <begin position="110"/>
        <end position="133"/>
    </location>
</feature>
<feature type="transmembrane region" description="Helical" evidence="5">
    <location>
        <begin position="61"/>
        <end position="80"/>
    </location>
</feature>
<comment type="subcellular location">
    <subcellularLocation>
        <location evidence="1">Membrane</location>
        <topology evidence="1">Multi-pass membrane protein</topology>
    </subcellularLocation>
</comment>
<dbReference type="EMBL" id="BAAAHP010000340">
    <property type="protein sequence ID" value="GAA0909278.1"/>
    <property type="molecule type" value="Genomic_DNA"/>
</dbReference>
<protein>
    <recommendedName>
        <fullName evidence="6">O-antigen ligase-related domain-containing protein</fullName>
    </recommendedName>
</protein>
<dbReference type="PANTHER" id="PTHR37422">
    <property type="entry name" value="TEICHURONIC ACID BIOSYNTHESIS PROTEIN TUAE"/>
    <property type="match status" value="1"/>
</dbReference>
<feature type="transmembrane region" description="Helical" evidence="5">
    <location>
        <begin position="86"/>
        <end position="103"/>
    </location>
</feature>
<accession>A0ABN1NJ55</accession>
<feature type="transmembrane region" description="Helical" evidence="5">
    <location>
        <begin position="332"/>
        <end position="351"/>
    </location>
</feature>
<dbReference type="PANTHER" id="PTHR37422:SF13">
    <property type="entry name" value="LIPOPOLYSACCHARIDE BIOSYNTHESIS PROTEIN PA4999-RELATED"/>
    <property type="match status" value="1"/>
</dbReference>
<feature type="transmembrane region" description="Helical" evidence="5">
    <location>
        <begin position="217"/>
        <end position="236"/>
    </location>
</feature>
<feature type="transmembrane region" description="Helical" evidence="5">
    <location>
        <begin position="308"/>
        <end position="325"/>
    </location>
</feature>
<organism evidence="7 8">
    <name type="scientific">Pseudonocardia zijingensis</name>
    <dbReference type="NCBI Taxonomy" id="153376"/>
    <lineage>
        <taxon>Bacteria</taxon>
        <taxon>Bacillati</taxon>
        <taxon>Actinomycetota</taxon>
        <taxon>Actinomycetes</taxon>
        <taxon>Pseudonocardiales</taxon>
        <taxon>Pseudonocardiaceae</taxon>
        <taxon>Pseudonocardia</taxon>
    </lineage>
</organism>
<feature type="transmembrane region" description="Helical" evidence="5">
    <location>
        <begin position="26"/>
        <end position="49"/>
    </location>
</feature>
<feature type="transmembrane region" description="Helical" evidence="5">
    <location>
        <begin position="194"/>
        <end position="210"/>
    </location>
</feature>
<evidence type="ECO:0000256" key="1">
    <source>
        <dbReference type="ARBA" id="ARBA00004141"/>
    </source>
</evidence>
<evidence type="ECO:0000256" key="5">
    <source>
        <dbReference type="SAM" id="Phobius"/>
    </source>
</evidence>